<feature type="compositionally biased region" description="Acidic residues" evidence="1">
    <location>
        <begin position="73"/>
        <end position="82"/>
    </location>
</feature>
<feature type="region of interest" description="Disordered" evidence="1">
    <location>
        <begin position="73"/>
        <end position="115"/>
    </location>
</feature>
<proteinExistence type="predicted"/>
<dbReference type="AlphaFoldDB" id="A0ABD3AET1"/>
<reference evidence="2 3" key="1">
    <citation type="submission" date="2024-11" db="EMBL/GenBank/DDBJ databases">
        <title>A near-complete genome assembly of Cinchona calisaya.</title>
        <authorList>
            <person name="Lian D.C."/>
            <person name="Zhao X.W."/>
            <person name="Wei L."/>
        </authorList>
    </citation>
    <scope>NUCLEOTIDE SEQUENCE [LARGE SCALE GENOMIC DNA]</scope>
    <source>
        <tissue evidence="2">Nenye</tissue>
    </source>
</reference>
<name>A0ABD3AET1_9GENT</name>
<organism evidence="2 3">
    <name type="scientific">Cinchona calisaya</name>
    <dbReference type="NCBI Taxonomy" id="153742"/>
    <lineage>
        <taxon>Eukaryota</taxon>
        <taxon>Viridiplantae</taxon>
        <taxon>Streptophyta</taxon>
        <taxon>Embryophyta</taxon>
        <taxon>Tracheophyta</taxon>
        <taxon>Spermatophyta</taxon>
        <taxon>Magnoliopsida</taxon>
        <taxon>eudicotyledons</taxon>
        <taxon>Gunneridae</taxon>
        <taxon>Pentapetalae</taxon>
        <taxon>asterids</taxon>
        <taxon>lamiids</taxon>
        <taxon>Gentianales</taxon>
        <taxon>Rubiaceae</taxon>
        <taxon>Cinchonoideae</taxon>
        <taxon>Cinchoneae</taxon>
        <taxon>Cinchona</taxon>
    </lineage>
</organism>
<evidence type="ECO:0000256" key="1">
    <source>
        <dbReference type="SAM" id="MobiDB-lite"/>
    </source>
</evidence>
<accession>A0ABD3AET1</accession>
<gene>
    <name evidence="2" type="ORF">ACH5RR_009360</name>
</gene>
<keyword evidence="3" id="KW-1185">Reference proteome</keyword>
<comment type="caution">
    <text evidence="2">The sequence shown here is derived from an EMBL/GenBank/DDBJ whole genome shotgun (WGS) entry which is preliminary data.</text>
</comment>
<feature type="compositionally biased region" description="Basic and acidic residues" evidence="1">
    <location>
        <begin position="85"/>
        <end position="114"/>
    </location>
</feature>
<sequence length="204" mass="22793">MGEPQSIVVVDIAMGALQPDPVSFDLDGILLTRVMVLDVPMCCALGTWLNLLESKEYLSRKVFPVRKVIEMEGENEEEEDYDTSTGERKESSLHIPQRDQDKKGSSKRSSRDAAPKAIGAKRISFHLDPIIVHSAPMEVSFEVIPPTRPSSCVGHLFHLTARLQFVRDISPSRRFTTSHPWIRSCSLLSAAPGLLRVISLRSER</sequence>
<protein>
    <submittedName>
        <fullName evidence="2">Uncharacterized protein</fullName>
    </submittedName>
</protein>
<dbReference type="Proteomes" id="UP001630127">
    <property type="component" value="Unassembled WGS sequence"/>
</dbReference>
<evidence type="ECO:0000313" key="3">
    <source>
        <dbReference type="Proteomes" id="UP001630127"/>
    </source>
</evidence>
<dbReference type="EMBL" id="JBJUIK010000004">
    <property type="protein sequence ID" value="KAL3530038.1"/>
    <property type="molecule type" value="Genomic_DNA"/>
</dbReference>
<evidence type="ECO:0000313" key="2">
    <source>
        <dbReference type="EMBL" id="KAL3530038.1"/>
    </source>
</evidence>